<dbReference type="Gene3D" id="1.25.40.10">
    <property type="entry name" value="Tetratricopeptide repeat domain"/>
    <property type="match status" value="1"/>
</dbReference>
<organism evidence="4 5">
    <name type="scientific">Microbacterium terregens</name>
    <dbReference type="NCBI Taxonomy" id="69363"/>
    <lineage>
        <taxon>Bacteria</taxon>
        <taxon>Bacillati</taxon>
        <taxon>Actinomycetota</taxon>
        <taxon>Actinomycetes</taxon>
        <taxon>Micrococcales</taxon>
        <taxon>Microbacteriaceae</taxon>
        <taxon>Microbacterium</taxon>
    </lineage>
</organism>
<dbReference type="PANTHER" id="PTHR47691">
    <property type="entry name" value="REGULATOR-RELATED"/>
    <property type="match status" value="1"/>
</dbReference>
<evidence type="ECO:0000313" key="4">
    <source>
        <dbReference type="EMBL" id="MFB9647089.1"/>
    </source>
</evidence>
<dbReference type="InterPro" id="IPR025139">
    <property type="entry name" value="DUF4062"/>
</dbReference>
<dbReference type="Pfam" id="PF25872">
    <property type="entry name" value="HTH_77"/>
    <property type="match status" value="1"/>
</dbReference>
<dbReference type="RefSeq" id="WP_344711864.1">
    <property type="nucleotide sequence ID" value="NZ_BAAAWH010000001.1"/>
</dbReference>
<dbReference type="EMBL" id="JBHMBE010000005">
    <property type="protein sequence ID" value="MFB9647089.1"/>
    <property type="molecule type" value="Genomic_DNA"/>
</dbReference>
<dbReference type="InterPro" id="IPR049945">
    <property type="entry name" value="AAA_22"/>
</dbReference>
<keyword evidence="5" id="KW-1185">Reference proteome</keyword>
<dbReference type="Pfam" id="PF13271">
    <property type="entry name" value="DUF4062"/>
    <property type="match status" value="1"/>
</dbReference>
<feature type="domain" description="Winged helix-turn-helix" evidence="3">
    <location>
        <begin position="434"/>
        <end position="508"/>
    </location>
</feature>
<comment type="caution">
    <text evidence="4">The sequence shown here is derived from an EMBL/GenBank/DDBJ whole genome shotgun (WGS) entry which is preliminary data.</text>
</comment>
<name>A0ABV5T3A3_9MICO</name>
<dbReference type="PRINTS" id="PR00364">
    <property type="entry name" value="DISEASERSIST"/>
</dbReference>
<evidence type="ECO:0000313" key="5">
    <source>
        <dbReference type="Proteomes" id="UP001589611"/>
    </source>
</evidence>
<gene>
    <name evidence="4" type="ORF">ACFFPJ_14930</name>
</gene>
<dbReference type="Gene3D" id="3.40.50.300">
    <property type="entry name" value="P-loop containing nucleotide triphosphate hydrolases"/>
    <property type="match status" value="1"/>
</dbReference>
<evidence type="ECO:0000259" key="1">
    <source>
        <dbReference type="Pfam" id="PF13271"/>
    </source>
</evidence>
<proteinExistence type="predicted"/>
<dbReference type="Pfam" id="PF13401">
    <property type="entry name" value="AAA_22"/>
    <property type="match status" value="1"/>
</dbReference>
<dbReference type="Proteomes" id="UP001589611">
    <property type="component" value="Unassembled WGS sequence"/>
</dbReference>
<evidence type="ECO:0000259" key="2">
    <source>
        <dbReference type="Pfam" id="PF13401"/>
    </source>
</evidence>
<dbReference type="InterPro" id="IPR027417">
    <property type="entry name" value="P-loop_NTPase"/>
</dbReference>
<dbReference type="InterPro" id="IPR058852">
    <property type="entry name" value="HTH_77"/>
</dbReference>
<protein>
    <submittedName>
        <fullName evidence="4">DUF4062 domain-containing protein</fullName>
    </submittedName>
</protein>
<reference evidence="4 5" key="1">
    <citation type="submission" date="2024-09" db="EMBL/GenBank/DDBJ databases">
        <authorList>
            <person name="Sun Q."/>
            <person name="Mori K."/>
        </authorList>
    </citation>
    <scope>NUCLEOTIDE SEQUENCE [LARGE SCALE GENOMIC DNA]</scope>
    <source>
        <strain evidence="4 5">JCM 1342</strain>
    </source>
</reference>
<feature type="domain" description="ORC1/DEAH AAA+ ATPase" evidence="2">
    <location>
        <begin position="202"/>
        <end position="298"/>
    </location>
</feature>
<dbReference type="InterPro" id="IPR011990">
    <property type="entry name" value="TPR-like_helical_dom_sf"/>
</dbReference>
<accession>A0ABV5T3A3</accession>
<evidence type="ECO:0000259" key="3">
    <source>
        <dbReference type="Pfam" id="PF25872"/>
    </source>
</evidence>
<sequence>MDAHASSIRTPDQRIRVFLSSTLRELEPEREAARAAIESLHLAPVMFELGARPHPPRSLYRAYLAQSDIFVGLYWQSYGWTADDEQVSGLEDEYLLSGDLPHLIYIKSPAPDREPQLAELLGRIRSDDTSSYRTFETPAELAQLIVADLATLLADRFDASRAAPAAAQLESGRGIPAPFTKLVGRVDEQQQLLQMLDSPGVRMVTIVGPGGIGKSRLAIEVAGAVAATGREVAFVMLETLTSPERVLSVIARSVGVRETGEERVDTKLLAALGGRNMLLVVDNMEHLLDATGDLVRLITELPTLQLLVTSRSPLRVRAERTFELGPLTLPDPDASPTDAVNASAVALFVERAMAINPAFRMTPDQAPSVAGIVRALDGVPLAIELAAARTRTMPPREILKRLDSALSLLVGGARDLPERQRAVRSTIEWSVRLLDEEATAAFESLSVFSGPFSFVAAEAVLGTSDDEGDGAVAAMEALIDTSLLWQHERDGLQVFGMLALVRAFARERAKAPETVEAVDAARDRWVAHYMSVARDASVRMRTADQLAVIRELDAETENLGAVMRHLLDTSRLDEAADFAWSLYMYVWIGGLLGVVRDWMAELLEQAERDGIALTPRTEAIALYFTRAVTYWQDPGVDVLPGLARAAELFEKSGEPASAALTRVSIGLAYLSAPTGPDLASGRAALEQGLTGFRDAGDRWGQAMILVALGRMDMVTQDVPAAAARFDESLALASSAGEMLGVVIAQHHRGWPKFLAGDIDGAERDFAEALDTSLAMRHDEGIVYGLEGFAAIRAAQRNAEQTGLLVGAAQRLRRHIGFVNPGGLAFSGPLVEALRESGQGPVLDAAIQEGATLPVSEVLARVTDRR</sequence>
<dbReference type="PANTHER" id="PTHR47691:SF3">
    <property type="entry name" value="HTH-TYPE TRANSCRIPTIONAL REGULATOR RV0890C-RELATED"/>
    <property type="match status" value="1"/>
</dbReference>
<dbReference type="SUPFAM" id="SSF52540">
    <property type="entry name" value="P-loop containing nucleoside triphosphate hydrolases"/>
    <property type="match status" value="1"/>
</dbReference>
<feature type="domain" description="DUF4062" evidence="1">
    <location>
        <begin position="16"/>
        <end position="95"/>
    </location>
</feature>
<dbReference type="SUPFAM" id="SSF48452">
    <property type="entry name" value="TPR-like"/>
    <property type="match status" value="1"/>
</dbReference>